<dbReference type="AlphaFoldDB" id="A0A9D1EYI2"/>
<reference evidence="1" key="2">
    <citation type="journal article" date="2021" name="PeerJ">
        <title>Extensive microbial diversity within the chicken gut microbiome revealed by metagenomics and culture.</title>
        <authorList>
            <person name="Gilroy R."/>
            <person name="Ravi A."/>
            <person name="Getino M."/>
            <person name="Pursley I."/>
            <person name="Horton D.L."/>
            <person name="Alikhan N.F."/>
            <person name="Baker D."/>
            <person name="Gharbi K."/>
            <person name="Hall N."/>
            <person name="Watson M."/>
            <person name="Adriaenssens E.M."/>
            <person name="Foster-Nyarko E."/>
            <person name="Jarju S."/>
            <person name="Secka A."/>
            <person name="Antonio M."/>
            <person name="Oren A."/>
            <person name="Chaudhuri R.R."/>
            <person name="La Ragione R."/>
            <person name="Hildebrand F."/>
            <person name="Pallen M.J."/>
        </authorList>
    </citation>
    <scope>NUCLEOTIDE SEQUENCE</scope>
    <source>
        <strain evidence="1">6276</strain>
    </source>
</reference>
<comment type="caution">
    <text evidence="1">The sequence shown here is derived from an EMBL/GenBank/DDBJ whole genome shotgun (WGS) entry which is preliminary data.</text>
</comment>
<name>A0A9D1EYI2_9BACT</name>
<evidence type="ECO:0000313" key="1">
    <source>
        <dbReference type="EMBL" id="HIS36188.1"/>
    </source>
</evidence>
<protein>
    <submittedName>
        <fullName evidence="1">Uncharacterized protein</fullName>
    </submittedName>
</protein>
<dbReference type="EMBL" id="DVIU01000121">
    <property type="protein sequence ID" value="HIS36188.1"/>
    <property type="molecule type" value="Genomic_DNA"/>
</dbReference>
<organism evidence="1 2">
    <name type="scientific">Candidatus Scatousia excrementigallinarum</name>
    <dbReference type="NCBI Taxonomy" id="2840935"/>
    <lineage>
        <taxon>Bacteria</taxon>
        <taxon>Candidatus Scatousia</taxon>
    </lineage>
</organism>
<reference evidence="1" key="1">
    <citation type="submission" date="2020-10" db="EMBL/GenBank/DDBJ databases">
        <authorList>
            <person name="Gilroy R."/>
        </authorList>
    </citation>
    <scope>NUCLEOTIDE SEQUENCE</scope>
    <source>
        <strain evidence="1">6276</strain>
    </source>
</reference>
<sequence>MAVADLKKIDNKLKDMYKDQVTTNVSNNEPFKDRSEVLFAQMNFIAMANRQALHLI</sequence>
<dbReference type="Proteomes" id="UP000823928">
    <property type="component" value="Unassembled WGS sequence"/>
</dbReference>
<gene>
    <name evidence="1" type="ORF">IAC10_06110</name>
</gene>
<proteinExistence type="predicted"/>
<accession>A0A9D1EYI2</accession>
<evidence type="ECO:0000313" key="2">
    <source>
        <dbReference type="Proteomes" id="UP000823928"/>
    </source>
</evidence>